<dbReference type="SUPFAM" id="SSF48452">
    <property type="entry name" value="TPR-like"/>
    <property type="match status" value="1"/>
</dbReference>
<comment type="caution">
    <text evidence="8">The sequence shown here is derived from an EMBL/GenBank/DDBJ whole genome shotgun (WGS) entry which is preliminary data.</text>
</comment>
<evidence type="ECO:0000313" key="9">
    <source>
        <dbReference type="Proteomes" id="UP000679220"/>
    </source>
</evidence>
<feature type="domain" description="RagB/SusD" evidence="6">
    <location>
        <begin position="330"/>
        <end position="586"/>
    </location>
</feature>
<dbReference type="EMBL" id="JAGTAR010000002">
    <property type="protein sequence ID" value="MBR8534473.1"/>
    <property type="molecule type" value="Genomic_DNA"/>
</dbReference>
<reference evidence="8" key="1">
    <citation type="journal article" date="2018" name="Int. J. Syst. Evol. Microbiol.">
        <title>Carboxylicivirga sediminis sp. nov., isolated from coastal sediment.</title>
        <authorList>
            <person name="Wang F.Q."/>
            <person name="Ren L.H."/>
            <person name="Zou R.J."/>
            <person name="Sun Y.Z."/>
            <person name="Liu X.J."/>
            <person name="Jiang F."/>
            <person name="Liu L.J."/>
        </authorList>
    </citation>
    <scope>NUCLEOTIDE SEQUENCE</scope>
    <source>
        <strain evidence="8">JR1</strain>
    </source>
</reference>
<evidence type="ECO:0000313" key="8">
    <source>
        <dbReference type="EMBL" id="MBR8534473.1"/>
    </source>
</evidence>
<evidence type="ECO:0000256" key="3">
    <source>
        <dbReference type="ARBA" id="ARBA00022729"/>
    </source>
</evidence>
<comment type="subcellular location">
    <subcellularLocation>
        <location evidence="1">Cell outer membrane</location>
    </subcellularLocation>
</comment>
<keyword evidence="3" id="KW-0732">Signal</keyword>
<evidence type="ECO:0000259" key="6">
    <source>
        <dbReference type="Pfam" id="PF07980"/>
    </source>
</evidence>
<evidence type="ECO:0000256" key="5">
    <source>
        <dbReference type="ARBA" id="ARBA00023237"/>
    </source>
</evidence>
<dbReference type="AlphaFoldDB" id="A0A941F1H1"/>
<dbReference type="Pfam" id="PF07980">
    <property type="entry name" value="SusD_RagB"/>
    <property type="match status" value="1"/>
</dbReference>
<organism evidence="8 9">
    <name type="scientific">Carboxylicivirga sediminis</name>
    <dbReference type="NCBI Taxonomy" id="2006564"/>
    <lineage>
        <taxon>Bacteria</taxon>
        <taxon>Pseudomonadati</taxon>
        <taxon>Bacteroidota</taxon>
        <taxon>Bacteroidia</taxon>
        <taxon>Marinilabiliales</taxon>
        <taxon>Marinilabiliaceae</taxon>
        <taxon>Carboxylicivirga</taxon>
    </lineage>
</organism>
<keyword evidence="5" id="KW-0998">Cell outer membrane</keyword>
<dbReference type="InterPro" id="IPR033985">
    <property type="entry name" value="SusD-like_N"/>
</dbReference>
<evidence type="ECO:0000256" key="2">
    <source>
        <dbReference type="ARBA" id="ARBA00006275"/>
    </source>
</evidence>
<dbReference type="InterPro" id="IPR012944">
    <property type="entry name" value="SusD_RagB_dom"/>
</dbReference>
<keyword evidence="9" id="KW-1185">Reference proteome</keyword>
<dbReference type="GO" id="GO:0009279">
    <property type="term" value="C:cell outer membrane"/>
    <property type="evidence" value="ECO:0007669"/>
    <property type="project" value="UniProtKB-SubCell"/>
</dbReference>
<accession>A0A941F1H1</accession>
<dbReference type="Proteomes" id="UP000679220">
    <property type="component" value="Unassembled WGS sequence"/>
</dbReference>
<sequence>MKRIIYIIILIPVFFLSSCYDYLDKAPEQEVDINVVLSDYASFRSYTDYLYFLRKDYFEWFHRGLPCANSDEAATTNTSWMDSFKYKKGDNWQAPDYKTTYELGYAKKADNKEYGKESPIIANAMQGLRVANTALEYFHVLTDATEEQKHQIKGEIHYFRAWYYMQIILRYGGMPIIDQTYGPSDDINLERLSYQESNEWLLEEFDRAIELLPETWPQNELGRANKGMAYAGKNLALLYAASPLMNPELGHEYNIEHCKALCDNAINLFEMEQKGIYRLYTLDEYDDIWYSKTKPVSDEAIVYVNFKTREKGDMKVGGVCHRLGGFQFFDSPTQNAVDRYETLNGLPISEDPTYDPQNPYVNRDPRLNKNVYVNGDVIARQGTTEFKFEPFVGGLDDPTKEKAGKFRSARGGYLMRKHWPFGVNNKANDWDGWFKPWINYRLAQAYLDFAEAANEAYGPTGAVPGTSITALEAVNIIRRRAQMPEVNSQYTGSKDLFRERIRNERAVELMFENQRSHDLRRWMIATEVMKDLKRAHITNNNDGTFTYGAVLLDDIYQPIFKERNYWYPVPNNDDFLSTSFEQNPGWL</sequence>
<comment type="similarity">
    <text evidence="2">Belongs to the SusD family.</text>
</comment>
<name>A0A941F1H1_9BACT</name>
<dbReference type="Pfam" id="PF14322">
    <property type="entry name" value="SusD-like_3"/>
    <property type="match status" value="1"/>
</dbReference>
<protein>
    <submittedName>
        <fullName evidence="8">RagB/SusD family nutrient uptake outer membrane protein</fullName>
    </submittedName>
</protein>
<evidence type="ECO:0000256" key="4">
    <source>
        <dbReference type="ARBA" id="ARBA00023136"/>
    </source>
</evidence>
<dbReference type="RefSeq" id="WP_212188375.1">
    <property type="nucleotide sequence ID" value="NZ_JAGTAR010000002.1"/>
</dbReference>
<keyword evidence="4" id="KW-0472">Membrane</keyword>
<dbReference type="PROSITE" id="PS51257">
    <property type="entry name" value="PROKAR_LIPOPROTEIN"/>
    <property type="match status" value="1"/>
</dbReference>
<reference evidence="8" key="2">
    <citation type="submission" date="2021-04" db="EMBL/GenBank/DDBJ databases">
        <authorList>
            <person name="Zhang T."/>
            <person name="Zhang Y."/>
            <person name="Lu D."/>
            <person name="Zuo D."/>
            <person name="Du Z."/>
        </authorList>
    </citation>
    <scope>NUCLEOTIDE SEQUENCE</scope>
    <source>
        <strain evidence="8">JR1</strain>
    </source>
</reference>
<evidence type="ECO:0000259" key="7">
    <source>
        <dbReference type="Pfam" id="PF14322"/>
    </source>
</evidence>
<dbReference type="Gene3D" id="1.25.40.390">
    <property type="match status" value="1"/>
</dbReference>
<proteinExistence type="inferred from homology"/>
<dbReference type="InterPro" id="IPR011990">
    <property type="entry name" value="TPR-like_helical_dom_sf"/>
</dbReference>
<gene>
    <name evidence="8" type="ORF">KDU71_02795</name>
</gene>
<evidence type="ECO:0000256" key="1">
    <source>
        <dbReference type="ARBA" id="ARBA00004442"/>
    </source>
</evidence>
<feature type="domain" description="SusD-like N-terminal" evidence="7">
    <location>
        <begin position="125"/>
        <end position="231"/>
    </location>
</feature>